<keyword evidence="1" id="KW-0812">Transmembrane</keyword>
<evidence type="ECO:0000313" key="3">
    <source>
        <dbReference type="Proteomes" id="UP001172101"/>
    </source>
</evidence>
<accession>A0AA40BH93</accession>
<sequence>MASNSSRASQLTVLCAVASFLWLARNLEGHRLIEQPRLSSLLVLFIAGVASFASSFFAEWLPGANGRFDDDSGPLKVARANLPKKPRRYFLPGLVVCIVLRLELFHRVTSDLQCSSPGIEACLPLVVLFYELLPGRRRRSGSKEKTDVDDMGQTGLEHALDFVGSWIGTEAKIPLTIGILALVCGTYMVSSHNLSSTFFCSTHDSSSLVVSLQWLGLVLDGIMAILYWRILAWARTTRHRLRTLSGILLASSVATALLYLSFRLFHQAKPMHYHFRGLGSLYIFDVVVDGFAFSAFFISTALIVAEASPLSLAGIVTFLFGLLLAVHKTWLLGSWENVSFSTTYSALILICVGFPFFVYTNNIRSVVFIHRALVIFLLLVLLVAAAIYTAFKGRDTFGEHPLQRLIYDKRVEADRWRVASARVSNSLPVAVEIYKERHDGRAPPPNFETWYYFAKEKSSEILDHFAQIHDDILPFWGMAPERIRQNIHRVAAEPGIAVLKIRGGTLTHNIRAHSPHQEAMRDLIDMIKPFAQHLPDMELAINLDDRPRVLAPWEDVSRFKAAAKRNRLTKLLPGRSDSHDQGRSALQQLFQPTAADQVSAAHKNFTSAKALREMVALTCPPGSKARSGVHWDVRDFCYSCARPQSKGQFLSDWSLSQDLCHQSDLLRLHSFHMTASELRPLQELLPVFSRSKTDSYSDILMPMRRVAEIPDGKGGEILDVKWKKLYWRGKVDRRHLSRGLLHGGHQERLVHAFNNASAGSDTVTAVLPVPVPGKGDRFVYGQVSTAGLNALLPVDIGFSSRIHSDSETCSASSTNHLVGAANTTAGSVRGSSGLCDDAASVATRRRHEAEFGTRPVADPLRFQYVLVMDTDTGPPADFLRTLRSGSVPFYASIFREWFTDRLTPWVHFVPVDLRFHALHSTLAYFAGVSIFNGPAQQTPDGQPANTPAAAIIDGRHVNMNPHDDDARWIANEGRRWAAKAVRREDMQVYLFRLLLEWGRVVDDRRDELAFVLR</sequence>
<dbReference type="EMBL" id="JAUIRO010000001">
    <property type="protein sequence ID" value="KAK0734206.1"/>
    <property type="molecule type" value="Genomic_DNA"/>
</dbReference>
<feature type="transmembrane region" description="Helical" evidence="1">
    <location>
        <begin position="89"/>
        <end position="109"/>
    </location>
</feature>
<name>A0AA40BH93_9PEZI</name>
<keyword evidence="1" id="KW-0472">Membrane</keyword>
<reference evidence="2" key="1">
    <citation type="submission" date="2023-06" db="EMBL/GenBank/DDBJ databases">
        <title>Genome-scale phylogeny and comparative genomics of the fungal order Sordariales.</title>
        <authorList>
            <consortium name="Lawrence Berkeley National Laboratory"/>
            <person name="Hensen N."/>
            <person name="Bonometti L."/>
            <person name="Westerberg I."/>
            <person name="Brannstrom I.O."/>
            <person name="Guillou S."/>
            <person name="Cros-Aarteil S."/>
            <person name="Calhoun S."/>
            <person name="Haridas S."/>
            <person name="Kuo A."/>
            <person name="Mondo S."/>
            <person name="Pangilinan J."/>
            <person name="Riley R."/>
            <person name="LaButti K."/>
            <person name="Andreopoulos B."/>
            <person name="Lipzen A."/>
            <person name="Chen C."/>
            <person name="Yanf M."/>
            <person name="Daum C."/>
            <person name="Ng V."/>
            <person name="Clum A."/>
            <person name="Steindorff A."/>
            <person name="Ohm R."/>
            <person name="Martin F."/>
            <person name="Silar P."/>
            <person name="Natvig D."/>
            <person name="Lalanne C."/>
            <person name="Gautier V."/>
            <person name="Ament-velasquez S.L."/>
            <person name="Kruys A."/>
            <person name="Hutchinson M.I."/>
            <person name="Powell A.J."/>
            <person name="Barry K."/>
            <person name="Miller A.N."/>
            <person name="Grigoriev I.V."/>
            <person name="Debuchy R."/>
            <person name="Gladieux P."/>
            <person name="Thoren M.H."/>
            <person name="Johannesson H."/>
        </authorList>
    </citation>
    <scope>NUCLEOTIDE SEQUENCE</scope>
    <source>
        <strain evidence="2">SMH2392-1A</strain>
    </source>
</reference>
<feature type="transmembrane region" description="Helical" evidence="1">
    <location>
        <begin position="39"/>
        <end position="58"/>
    </location>
</feature>
<feature type="transmembrane region" description="Helical" evidence="1">
    <location>
        <begin position="282"/>
        <end position="305"/>
    </location>
</feature>
<dbReference type="PANTHER" id="PTHR12203">
    <property type="entry name" value="KDEL LYS-ASP-GLU-LEU CONTAINING - RELATED"/>
    <property type="match status" value="1"/>
</dbReference>
<dbReference type="Proteomes" id="UP001172101">
    <property type="component" value="Unassembled WGS sequence"/>
</dbReference>
<dbReference type="InterPro" id="IPR051091">
    <property type="entry name" value="O-Glucosyltr/Glycosyltrsf_90"/>
</dbReference>
<keyword evidence="3" id="KW-1185">Reference proteome</keyword>
<dbReference type="RefSeq" id="XP_060303083.1">
    <property type="nucleotide sequence ID" value="XM_060444661.1"/>
</dbReference>
<feature type="transmembrane region" description="Helical" evidence="1">
    <location>
        <begin position="372"/>
        <end position="391"/>
    </location>
</feature>
<feature type="transmembrane region" description="Helical" evidence="1">
    <location>
        <begin position="312"/>
        <end position="330"/>
    </location>
</feature>
<feature type="transmembrane region" description="Helical" evidence="1">
    <location>
        <begin position="173"/>
        <end position="190"/>
    </location>
</feature>
<gene>
    <name evidence="2" type="ORF">B0T26DRAFT_746148</name>
</gene>
<dbReference type="GeneID" id="85327931"/>
<organism evidence="2 3">
    <name type="scientific">Lasiosphaeria miniovina</name>
    <dbReference type="NCBI Taxonomy" id="1954250"/>
    <lineage>
        <taxon>Eukaryota</taxon>
        <taxon>Fungi</taxon>
        <taxon>Dikarya</taxon>
        <taxon>Ascomycota</taxon>
        <taxon>Pezizomycotina</taxon>
        <taxon>Sordariomycetes</taxon>
        <taxon>Sordariomycetidae</taxon>
        <taxon>Sordariales</taxon>
        <taxon>Lasiosphaeriaceae</taxon>
        <taxon>Lasiosphaeria</taxon>
    </lineage>
</organism>
<keyword evidence="1" id="KW-1133">Transmembrane helix</keyword>
<comment type="caution">
    <text evidence="2">The sequence shown here is derived from an EMBL/GenBank/DDBJ whole genome shotgun (WGS) entry which is preliminary data.</text>
</comment>
<evidence type="ECO:0000313" key="2">
    <source>
        <dbReference type="EMBL" id="KAK0734206.1"/>
    </source>
</evidence>
<proteinExistence type="predicted"/>
<feature type="transmembrane region" description="Helical" evidence="1">
    <location>
        <begin position="210"/>
        <end position="231"/>
    </location>
</feature>
<dbReference type="AlphaFoldDB" id="A0AA40BH93"/>
<feature type="transmembrane region" description="Helical" evidence="1">
    <location>
        <begin position="342"/>
        <end position="360"/>
    </location>
</feature>
<dbReference type="PANTHER" id="PTHR12203:SF35">
    <property type="entry name" value="PROTEIN O-GLUCOSYLTRANSFERASE 1"/>
    <property type="match status" value="1"/>
</dbReference>
<feature type="transmembrane region" description="Helical" evidence="1">
    <location>
        <begin position="243"/>
        <end position="262"/>
    </location>
</feature>
<protein>
    <submittedName>
        <fullName evidence="2">Glycosyltransferase family 90 protein</fullName>
    </submittedName>
</protein>
<evidence type="ECO:0000256" key="1">
    <source>
        <dbReference type="SAM" id="Phobius"/>
    </source>
</evidence>